<dbReference type="Proteomes" id="UP000242520">
    <property type="component" value="Unassembled WGS sequence"/>
</dbReference>
<evidence type="ECO:0000313" key="3">
    <source>
        <dbReference type="EMBL" id="SHH20054.1"/>
    </source>
</evidence>
<dbReference type="OrthoDB" id="1753099at2"/>
<dbReference type="Pfam" id="PF05130">
    <property type="entry name" value="FlgN"/>
    <property type="match status" value="1"/>
</dbReference>
<evidence type="ECO:0000256" key="2">
    <source>
        <dbReference type="SAM" id="Coils"/>
    </source>
</evidence>
<organism evidence="3 4">
    <name type="scientific">Tepidibacter thalassicus DSM 15285</name>
    <dbReference type="NCBI Taxonomy" id="1123350"/>
    <lineage>
        <taxon>Bacteria</taxon>
        <taxon>Bacillati</taxon>
        <taxon>Bacillota</taxon>
        <taxon>Clostridia</taxon>
        <taxon>Peptostreptococcales</taxon>
        <taxon>Peptostreptococcaceae</taxon>
        <taxon>Tepidibacter</taxon>
    </lineage>
</organism>
<keyword evidence="1" id="KW-1005">Bacterial flagellum biogenesis</keyword>
<reference evidence="4" key="1">
    <citation type="submission" date="2016-11" db="EMBL/GenBank/DDBJ databases">
        <authorList>
            <person name="Varghese N."/>
            <person name="Submissions S."/>
        </authorList>
    </citation>
    <scope>NUCLEOTIDE SEQUENCE [LARGE SCALE GENOMIC DNA]</scope>
    <source>
        <strain evidence="4">DSM 15285</strain>
    </source>
</reference>
<gene>
    <name evidence="3" type="ORF">SAMN02744040_01193</name>
</gene>
<proteinExistence type="predicted"/>
<dbReference type="Gene3D" id="1.20.58.300">
    <property type="entry name" value="FlgN-like"/>
    <property type="match status" value="1"/>
</dbReference>
<dbReference type="GO" id="GO:0044780">
    <property type="term" value="P:bacterial-type flagellum assembly"/>
    <property type="evidence" value="ECO:0007669"/>
    <property type="project" value="InterPro"/>
</dbReference>
<keyword evidence="2" id="KW-0175">Coiled coil</keyword>
<dbReference type="InterPro" id="IPR007809">
    <property type="entry name" value="FlgN-like"/>
</dbReference>
<evidence type="ECO:0000313" key="4">
    <source>
        <dbReference type="Proteomes" id="UP000242520"/>
    </source>
</evidence>
<sequence length="162" mass="18593">MNPIDQFIAILSEELTINKKLLEISTQKKDVIINNDTKKLNQMVVQEQNSIKRIIHLEKLRGAVVSNIQKELGIEKIDNIKDIVNKIDENKASEIENIALNLKSVLKELEEKNNLNNKLLEVSLEYLELNLNLLTSRPEPKTYGKKAVEYNSRGTGFFDAKY</sequence>
<dbReference type="EMBL" id="FQXH01000010">
    <property type="protein sequence ID" value="SHH20054.1"/>
    <property type="molecule type" value="Genomic_DNA"/>
</dbReference>
<dbReference type="AlphaFoldDB" id="A0A1M5R0X3"/>
<dbReference type="SUPFAM" id="SSF140566">
    <property type="entry name" value="FlgN-like"/>
    <property type="match status" value="1"/>
</dbReference>
<name>A0A1M5R0X3_9FIRM</name>
<keyword evidence="4" id="KW-1185">Reference proteome</keyword>
<dbReference type="RefSeq" id="WP_072724598.1">
    <property type="nucleotide sequence ID" value="NZ_FQXH01000010.1"/>
</dbReference>
<feature type="coiled-coil region" evidence="2">
    <location>
        <begin position="92"/>
        <end position="132"/>
    </location>
</feature>
<dbReference type="STRING" id="1123350.SAMN02744040_01193"/>
<accession>A0A1M5R0X3</accession>
<evidence type="ECO:0000256" key="1">
    <source>
        <dbReference type="ARBA" id="ARBA00022795"/>
    </source>
</evidence>
<dbReference type="InterPro" id="IPR036679">
    <property type="entry name" value="FlgN-like_sf"/>
</dbReference>
<protein>
    <submittedName>
        <fullName evidence="3">FlgN protein</fullName>
    </submittedName>
</protein>